<dbReference type="OrthoDB" id="49105at2"/>
<feature type="region of interest" description="Disordered" evidence="1">
    <location>
        <begin position="219"/>
        <end position="240"/>
    </location>
</feature>
<evidence type="ECO:0000313" key="3">
    <source>
        <dbReference type="Proteomes" id="UP000244910"/>
    </source>
</evidence>
<sequence length="240" mass="26299">MDITGVKSINTSIYTSKDDTKKSDNKSSDAEKTKDKTQNLETDKFVKSTENTTKPSTYKPVKNKLSTDEIAALKENEQNSKAELIKKFINDTISNQNKLLGKSTESGIPGMSKSTSDLLTKIFGSLENAYPPLATTPEGAQKAISEGGAYSVNAVADHIMTMAKALAGDDPNKLQQMRDAVEKGFKEAGFDFKKATNSDLPQICQDTCKEVMRRFDELQSKVNSNNDTTKSDTKDSKDSK</sequence>
<evidence type="ECO:0000313" key="2">
    <source>
        <dbReference type="EMBL" id="AWI05609.1"/>
    </source>
</evidence>
<dbReference type="RefSeq" id="WP_032079628.1">
    <property type="nucleotide sequence ID" value="NZ_CP020953.1"/>
</dbReference>
<reference evidence="3" key="1">
    <citation type="submission" date="2017-04" db="EMBL/GenBank/DDBJ databases">
        <authorList>
            <person name="Song Y."/>
            <person name="Cho B.-K."/>
        </authorList>
    </citation>
    <scope>NUCLEOTIDE SEQUENCE [LARGE SCALE GENOMIC DNA]</scope>
    <source>
        <strain evidence="3">SL1</strain>
    </source>
</reference>
<dbReference type="AlphaFoldDB" id="A0A2U8DSK7"/>
<name>A0A2U8DSK7_9CLOT</name>
<evidence type="ECO:0000256" key="1">
    <source>
        <dbReference type="SAM" id="MobiDB-lite"/>
    </source>
</evidence>
<keyword evidence="3" id="KW-1185">Reference proteome</keyword>
<feature type="compositionally biased region" description="Basic and acidic residues" evidence="1">
    <location>
        <begin position="229"/>
        <end position="240"/>
    </location>
</feature>
<dbReference type="Proteomes" id="UP000244910">
    <property type="component" value="Chromosome"/>
</dbReference>
<dbReference type="EMBL" id="CP020953">
    <property type="protein sequence ID" value="AWI05609.1"/>
    <property type="molecule type" value="Genomic_DNA"/>
</dbReference>
<organism evidence="2 3">
    <name type="scientific">Clostridium drakei</name>
    <dbReference type="NCBI Taxonomy" id="332101"/>
    <lineage>
        <taxon>Bacteria</taxon>
        <taxon>Bacillati</taxon>
        <taxon>Bacillota</taxon>
        <taxon>Clostridia</taxon>
        <taxon>Eubacteriales</taxon>
        <taxon>Clostridiaceae</taxon>
        <taxon>Clostridium</taxon>
    </lineage>
</organism>
<proteinExistence type="predicted"/>
<feature type="compositionally biased region" description="Basic and acidic residues" evidence="1">
    <location>
        <begin position="16"/>
        <end position="47"/>
    </location>
</feature>
<feature type="region of interest" description="Disordered" evidence="1">
    <location>
        <begin position="1"/>
        <end position="60"/>
    </location>
</feature>
<dbReference type="KEGG" id="cdrk:B9W14_14215"/>
<protein>
    <submittedName>
        <fullName evidence="2">Uncharacterized protein</fullName>
    </submittedName>
</protein>
<accession>A0A2U8DSK7</accession>
<gene>
    <name evidence="2" type="ORF">B9W14_14215</name>
</gene>